<dbReference type="RefSeq" id="WP_146561561.1">
    <property type="nucleotide sequence ID" value="NZ_SIHJ01000001.1"/>
</dbReference>
<sequence length="266" mass="30439" precursor="true">MAVVTRRAWLAAAAGCLVASRGAAAAASSWVDQCQFGPFQVRATFPLDSTTALLNELPALELELRRVLALKPCSEPIDIELLSDKRQHRDYLRRRFPGTPYRRALFVRQSGRSTVFAYRDEELAVDLRHECTHALLHADLAMVPLWLDEGLAEYFEMPKDQRAFGNPHEKLLHWDLRFGLVERLDRLEEKRDLSEMTSGDYRSAWAWTHFLLHGPPAAAQQLWSFLNAIRRGEPPGRMSERLESALPGVDGKLARHFQQWARLTKR</sequence>
<dbReference type="OrthoDB" id="249876at2"/>
<feature type="signal peptide" evidence="1">
    <location>
        <begin position="1"/>
        <end position="25"/>
    </location>
</feature>
<dbReference type="EMBL" id="SIHJ01000001">
    <property type="protein sequence ID" value="TWT35411.1"/>
    <property type="molecule type" value="Genomic_DNA"/>
</dbReference>
<evidence type="ECO:0008006" key="4">
    <source>
        <dbReference type="Google" id="ProtNLM"/>
    </source>
</evidence>
<name>A0A5C5VAT1_9BACT</name>
<feature type="chain" id="PRO_5023084630" description="DUF1570 domain-containing protein" evidence="1">
    <location>
        <begin position="26"/>
        <end position="266"/>
    </location>
</feature>
<evidence type="ECO:0000313" key="3">
    <source>
        <dbReference type="Proteomes" id="UP000316714"/>
    </source>
</evidence>
<dbReference type="Proteomes" id="UP000316714">
    <property type="component" value="Unassembled WGS sequence"/>
</dbReference>
<comment type="caution">
    <text evidence="2">The sequence shown here is derived from an EMBL/GenBank/DDBJ whole genome shotgun (WGS) entry which is preliminary data.</text>
</comment>
<gene>
    <name evidence="2" type="ORF">KOR34_03020</name>
</gene>
<protein>
    <recommendedName>
        <fullName evidence="4">DUF1570 domain-containing protein</fullName>
    </recommendedName>
</protein>
<keyword evidence="3" id="KW-1185">Reference proteome</keyword>
<evidence type="ECO:0000256" key="1">
    <source>
        <dbReference type="SAM" id="SignalP"/>
    </source>
</evidence>
<accession>A0A5C5VAT1</accession>
<organism evidence="2 3">
    <name type="scientific">Posidoniimonas corsicana</name>
    <dbReference type="NCBI Taxonomy" id="1938618"/>
    <lineage>
        <taxon>Bacteria</taxon>
        <taxon>Pseudomonadati</taxon>
        <taxon>Planctomycetota</taxon>
        <taxon>Planctomycetia</taxon>
        <taxon>Pirellulales</taxon>
        <taxon>Lacipirellulaceae</taxon>
        <taxon>Posidoniimonas</taxon>
    </lineage>
</organism>
<keyword evidence="1" id="KW-0732">Signal</keyword>
<reference evidence="2 3" key="1">
    <citation type="submission" date="2019-02" db="EMBL/GenBank/DDBJ databases">
        <title>Deep-cultivation of Planctomycetes and their phenomic and genomic characterization uncovers novel biology.</title>
        <authorList>
            <person name="Wiegand S."/>
            <person name="Jogler M."/>
            <person name="Boedeker C."/>
            <person name="Pinto D."/>
            <person name="Vollmers J."/>
            <person name="Rivas-Marin E."/>
            <person name="Kohn T."/>
            <person name="Peeters S.H."/>
            <person name="Heuer A."/>
            <person name="Rast P."/>
            <person name="Oberbeckmann S."/>
            <person name="Bunk B."/>
            <person name="Jeske O."/>
            <person name="Meyerdierks A."/>
            <person name="Storesund J.E."/>
            <person name="Kallscheuer N."/>
            <person name="Luecker S."/>
            <person name="Lage O.M."/>
            <person name="Pohl T."/>
            <person name="Merkel B.J."/>
            <person name="Hornburger P."/>
            <person name="Mueller R.-W."/>
            <person name="Bruemmer F."/>
            <person name="Labrenz M."/>
            <person name="Spormann A.M."/>
            <person name="Op Den Camp H."/>
            <person name="Overmann J."/>
            <person name="Amann R."/>
            <person name="Jetten M.S.M."/>
            <person name="Mascher T."/>
            <person name="Medema M.H."/>
            <person name="Devos D.P."/>
            <person name="Kaster A.-K."/>
            <person name="Ovreas L."/>
            <person name="Rohde M."/>
            <person name="Galperin M.Y."/>
            <person name="Jogler C."/>
        </authorList>
    </citation>
    <scope>NUCLEOTIDE SEQUENCE [LARGE SCALE GENOMIC DNA]</scope>
    <source>
        <strain evidence="2 3">KOR34</strain>
    </source>
</reference>
<proteinExistence type="predicted"/>
<dbReference type="AlphaFoldDB" id="A0A5C5VAT1"/>
<evidence type="ECO:0000313" key="2">
    <source>
        <dbReference type="EMBL" id="TWT35411.1"/>
    </source>
</evidence>